<feature type="domain" description="Double zinc ribbon" evidence="3">
    <location>
        <begin position="9"/>
        <end position="62"/>
    </location>
</feature>
<dbReference type="PANTHER" id="PTHR47505:SF1">
    <property type="entry name" value="DNA UTILIZATION PROTEIN YHGH"/>
    <property type="match status" value="1"/>
</dbReference>
<dbReference type="Proteomes" id="UP000006637">
    <property type="component" value="Chromosome"/>
</dbReference>
<evidence type="ECO:0000256" key="1">
    <source>
        <dbReference type="ARBA" id="ARBA00008007"/>
    </source>
</evidence>
<comment type="similarity">
    <text evidence="1">Belongs to the ComF/GntX family.</text>
</comment>
<dbReference type="EMBL" id="CP000386">
    <property type="protein sequence ID" value="ABG04584.1"/>
    <property type="molecule type" value="Genomic_DNA"/>
</dbReference>
<dbReference type="AlphaFoldDB" id="Q1AVJ4"/>
<reference evidence="4 5" key="1">
    <citation type="submission" date="2006-06" db="EMBL/GenBank/DDBJ databases">
        <title>Complete sequence of Rubrobacter xylanophilus DSM 9941.</title>
        <authorList>
            <consortium name="US DOE Joint Genome Institute"/>
            <person name="Copeland A."/>
            <person name="Lucas S."/>
            <person name="Lapidus A."/>
            <person name="Barry K."/>
            <person name="Detter J.C."/>
            <person name="Glavina del Rio T."/>
            <person name="Hammon N."/>
            <person name="Israni S."/>
            <person name="Dalin E."/>
            <person name="Tice H."/>
            <person name="Pitluck S."/>
            <person name="Munk A.C."/>
            <person name="Brettin T."/>
            <person name="Bruce D."/>
            <person name="Han C."/>
            <person name="Tapia R."/>
            <person name="Gilna P."/>
            <person name="Schmutz J."/>
            <person name="Larimer F."/>
            <person name="Land M."/>
            <person name="Hauser L."/>
            <person name="Kyrpides N."/>
            <person name="Lykidis A."/>
            <person name="da Costa M.S."/>
            <person name="Rainey F.A."/>
            <person name="Empadinhas N."/>
            <person name="Jolivet E."/>
            <person name="Battista J.R."/>
            <person name="Richardson P."/>
        </authorList>
    </citation>
    <scope>NUCLEOTIDE SEQUENCE [LARGE SCALE GENOMIC DNA]</scope>
    <source>
        <strain evidence="5">DSM 9941 / NBRC 16129 / PRD-1</strain>
    </source>
</reference>
<name>Q1AVJ4_RUBXD</name>
<evidence type="ECO:0000313" key="4">
    <source>
        <dbReference type="EMBL" id="ABG04584.1"/>
    </source>
</evidence>
<dbReference type="Pfam" id="PF18912">
    <property type="entry name" value="DZR_2"/>
    <property type="match status" value="1"/>
</dbReference>
<dbReference type="InterPro" id="IPR029057">
    <property type="entry name" value="PRTase-like"/>
</dbReference>
<keyword evidence="5" id="KW-1185">Reference proteome</keyword>
<dbReference type="Gene3D" id="3.40.50.2020">
    <property type="match status" value="1"/>
</dbReference>
<protein>
    <submittedName>
        <fullName evidence="4">Phosphoribosyltransferase</fullName>
    </submittedName>
</protein>
<dbReference type="SUPFAM" id="SSF53271">
    <property type="entry name" value="PRTase-like"/>
    <property type="match status" value="1"/>
</dbReference>
<dbReference type="PANTHER" id="PTHR47505">
    <property type="entry name" value="DNA UTILIZATION PROTEIN YHGH"/>
    <property type="match status" value="1"/>
</dbReference>
<dbReference type="eggNOG" id="COG1040">
    <property type="taxonomic scope" value="Bacteria"/>
</dbReference>
<keyword evidence="4" id="KW-0808">Transferase</keyword>
<sequence length="227" mass="24377">MGSPYLAALLDLFFPQRCAGCRSRASDVLCGGCAENLPLLEPPLCARCGMPAPFEVPACSGCRGVDLWFEGFRAPLRYEGVGREAVHALKYGGHARVAERLAAPLLARVLPEGRLDVVVPVPLHPSRLRRRGYNQAALLARALAGRIGVPFSDKLKAVRRTRDQVELTAAGRRENVRGAFEARGRVRGRVLLVDDVLTTGATMSECARVLLEAGASGVYAVGLCRAC</sequence>
<accession>Q1AVJ4</accession>
<dbReference type="OrthoDB" id="5242900at2"/>
<dbReference type="GO" id="GO:0016757">
    <property type="term" value="F:glycosyltransferase activity"/>
    <property type="evidence" value="ECO:0007669"/>
    <property type="project" value="UniProtKB-KW"/>
</dbReference>
<evidence type="ECO:0000259" key="2">
    <source>
        <dbReference type="Pfam" id="PF00156"/>
    </source>
</evidence>
<dbReference type="InterPro" id="IPR000836">
    <property type="entry name" value="PRTase_dom"/>
</dbReference>
<dbReference type="HOGENOM" id="CLU_054549_1_1_11"/>
<proteinExistence type="inferred from homology"/>
<dbReference type="InterPro" id="IPR044005">
    <property type="entry name" value="DZR_2"/>
</dbReference>
<gene>
    <name evidence="4" type="ordered locus">Rxyl_1623</name>
</gene>
<evidence type="ECO:0000259" key="3">
    <source>
        <dbReference type="Pfam" id="PF18912"/>
    </source>
</evidence>
<organism evidence="4 5">
    <name type="scientific">Rubrobacter xylanophilus (strain DSM 9941 / JCM 11954 / NBRC 16129 / PRD-1)</name>
    <dbReference type="NCBI Taxonomy" id="266117"/>
    <lineage>
        <taxon>Bacteria</taxon>
        <taxon>Bacillati</taxon>
        <taxon>Actinomycetota</taxon>
        <taxon>Rubrobacteria</taxon>
        <taxon>Rubrobacterales</taxon>
        <taxon>Rubrobacteraceae</taxon>
        <taxon>Rubrobacter</taxon>
    </lineage>
</organism>
<dbReference type="CDD" id="cd06223">
    <property type="entry name" value="PRTases_typeI"/>
    <property type="match status" value="1"/>
</dbReference>
<dbReference type="Pfam" id="PF00156">
    <property type="entry name" value="Pribosyltran"/>
    <property type="match status" value="1"/>
</dbReference>
<dbReference type="KEGG" id="rxy:Rxyl_1623"/>
<dbReference type="RefSeq" id="WP_011564601.1">
    <property type="nucleotide sequence ID" value="NC_008148.1"/>
</dbReference>
<dbReference type="PhylomeDB" id="Q1AVJ4"/>
<evidence type="ECO:0000313" key="5">
    <source>
        <dbReference type="Proteomes" id="UP000006637"/>
    </source>
</evidence>
<dbReference type="InterPro" id="IPR051910">
    <property type="entry name" value="ComF/GntX_DNA_util-trans"/>
</dbReference>
<dbReference type="STRING" id="266117.Rxyl_1623"/>
<feature type="domain" description="Phosphoribosyltransferase" evidence="2">
    <location>
        <begin position="136"/>
        <end position="221"/>
    </location>
</feature>
<keyword evidence="4" id="KW-0328">Glycosyltransferase</keyword>